<dbReference type="GO" id="GO:0030490">
    <property type="term" value="P:maturation of SSU-rRNA"/>
    <property type="evidence" value="ECO:0007669"/>
    <property type="project" value="TreeGrafter"/>
</dbReference>
<dbReference type="STRING" id="69293.ENSGACP00000021834"/>
<dbReference type="Bgee" id="ENSGACG00000016531">
    <property type="expression patterns" value="Expressed in embryo and 13 other cell types or tissues"/>
</dbReference>
<protein>
    <recommendedName>
        <fullName evidence="10">NOP14 nucleolar protein homolog (yeast)</fullName>
    </recommendedName>
</protein>
<reference evidence="8" key="3">
    <citation type="submission" date="2025-09" db="UniProtKB">
        <authorList>
            <consortium name="Ensembl"/>
        </authorList>
    </citation>
    <scope>IDENTIFICATION</scope>
</reference>
<comment type="function">
    <text evidence="6">Involved in nucleolar processing of pre-18S ribosomal RNA. Has a role in the nuclear export of 40S pre-ribosomal subunit to the cytoplasm.</text>
</comment>
<evidence type="ECO:0000256" key="6">
    <source>
        <dbReference type="ARBA" id="ARBA00024695"/>
    </source>
</evidence>
<keyword evidence="9" id="KW-1185">Reference proteome</keyword>
<reference evidence="8 9" key="1">
    <citation type="journal article" date="2021" name="G3 (Bethesda)">
        <title>Improved contiguity of the threespine stickleback genome using long-read sequencing.</title>
        <authorList>
            <person name="Nath S."/>
            <person name="Shaw D.E."/>
            <person name="White M.A."/>
        </authorList>
    </citation>
    <scope>NUCLEOTIDE SEQUENCE [LARGE SCALE GENOMIC DNA]</scope>
    <source>
        <strain evidence="8 9">Lake Benthic</strain>
    </source>
</reference>
<dbReference type="Proteomes" id="UP000007635">
    <property type="component" value="Chromosome XIV"/>
</dbReference>
<organism evidence="8 9">
    <name type="scientific">Gasterosteus aculeatus aculeatus</name>
    <name type="common">three-spined stickleback</name>
    <dbReference type="NCBI Taxonomy" id="481459"/>
    <lineage>
        <taxon>Eukaryota</taxon>
        <taxon>Metazoa</taxon>
        <taxon>Chordata</taxon>
        <taxon>Craniata</taxon>
        <taxon>Vertebrata</taxon>
        <taxon>Euteleostomi</taxon>
        <taxon>Actinopterygii</taxon>
        <taxon>Neopterygii</taxon>
        <taxon>Teleostei</taxon>
        <taxon>Neoteleostei</taxon>
        <taxon>Acanthomorphata</taxon>
        <taxon>Eupercaria</taxon>
        <taxon>Perciformes</taxon>
        <taxon>Cottioidei</taxon>
        <taxon>Gasterosteales</taxon>
        <taxon>Gasterosteidae</taxon>
        <taxon>Gasterosteus</taxon>
    </lineage>
</organism>
<evidence type="ECO:0000256" key="1">
    <source>
        <dbReference type="ARBA" id="ARBA00004604"/>
    </source>
</evidence>
<dbReference type="GO" id="GO:0032040">
    <property type="term" value="C:small-subunit processome"/>
    <property type="evidence" value="ECO:0007669"/>
    <property type="project" value="InterPro"/>
</dbReference>
<evidence type="ECO:0000256" key="3">
    <source>
        <dbReference type="ARBA" id="ARBA00022517"/>
    </source>
</evidence>
<dbReference type="Ensembl" id="ENSGACT00000021875.3">
    <property type="protein sequence ID" value="ENSGACP00000021834.3"/>
    <property type="gene ID" value="ENSGACG00000016531.3"/>
</dbReference>
<reference evidence="8" key="2">
    <citation type="submission" date="2025-08" db="UniProtKB">
        <authorList>
            <consortium name="Ensembl"/>
        </authorList>
    </citation>
    <scope>IDENTIFICATION</scope>
</reference>
<dbReference type="eggNOG" id="KOG2147">
    <property type="taxonomic scope" value="Eukaryota"/>
</dbReference>
<sequence length="779" mass="89377">MGKVPKKKRSVADKVRKAKTSFEIKNNPFEVKINRKKFDVLGRKSKHDVGLPGVSRSKANNKRKETLLKEYKQKGRSSKFIDKRFGEYDTQMAPEDKILKRFALERQVSKDLYNLNEDEELTHYGQSLAEMEKFNDAVDSDDESEEKGLLSAELTASHFGGGGLLRKKTGGQQDGEETHRAKSRQELIDELIQKSKQEKRERQVRKEESQELTEKLDQEWKSIQALLVKKTPKCDRAEEEKPKLEQYDMMVRELVFDMKAQPSEKLKTPEELAREEREKLQKLESDRLRRMMGEEVEESSQSQSHISADDLHDGFILDKDDEKTLSYQVGDKRRQAVLSSPFSRFLLLLLAPESYSDLKDLLQGHTPDNQRLIVARTQKSNHASLAVGNKLKLQKMFGFLLEYIGELATRSPPELVAVDKLIPELYSMCQMFPEAACKAMQSIFEDAGHTMEEVLEVKGHVPFPALDMLVYLKVTGLLFPTSDFRHPVTTPALLYISQALTKCPVRSLQDVTSGLVLCCLGVEYVTFSKRFLPELINFLAGTLHLAVKDKTSLGYTVVPPFRPTGKCSDLLVLSDSESCASWTKKSLPLSATRHLELRSERDRDHHRLTCVSTCLDLVKRCCLLYKDLPSFTCIFRPIRTLLSEHLSAQTLPELLQELRGEILESIGGAAVTRCRLVLEKKKPIPLKLLTPKIVEVLDYGKKRGCNREEREKERLKHKYKKEFKGALREIRKDTRFLAREKLTEVMDRDSERKRKVRELFGSLATQEGEWKALKRMKSK</sequence>
<dbReference type="InterPro" id="IPR007276">
    <property type="entry name" value="Nop14"/>
</dbReference>
<evidence type="ECO:0000256" key="5">
    <source>
        <dbReference type="ARBA" id="ARBA00023242"/>
    </source>
</evidence>
<accession>G3PW45</accession>
<evidence type="ECO:0000313" key="9">
    <source>
        <dbReference type="Proteomes" id="UP000007635"/>
    </source>
</evidence>
<dbReference type="Pfam" id="PF04147">
    <property type="entry name" value="Nop14"/>
    <property type="match status" value="2"/>
</dbReference>
<feature type="compositionally biased region" description="Basic and acidic residues" evidence="7">
    <location>
        <begin position="176"/>
        <end position="215"/>
    </location>
</feature>
<feature type="region of interest" description="Disordered" evidence="7">
    <location>
        <begin position="133"/>
        <end position="215"/>
    </location>
</feature>
<comment type="similarity">
    <text evidence="2">Belongs to the NOP14 family.</text>
</comment>
<evidence type="ECO:0000313" key="8">
    <source>
        <dbReference type="Ensembl" id="ENSGACP00000021834.3"/>
    </source>
</evidence>
<dbReference type="OMA" id="KSCWPSL"/>
<comment type="subcellular location">
    <subcellularLocation>
        <location evidence="1">Nucleus</location>
        <location evidence="1">Nucleolus</location>
    </subcellularLocation>
</comment>
<evidence type="ECO:0000256" key="2">
    <source>
        <dbReference type="ARBA" id="ARBA00007466"/>
    </source>
</evidence>
<evidence type="ECO:0000256" key="7">
    <source>
        <dbReference type="SAM" id="MobiDB-lite"/>
    </source>
</evidence>
<keyword evidence="4" id="KW-0698">rRNA processing</keyword>
<dbReference type="AlphaFoldDB" id="G3PW45"/>
<evidence type="ECO:0008006" key="10">
    <source>
        <dbReference type="Google" id="ProtNLM"/>
    </source>
</evidence>
<dbReference type="GO" id="GO:0030692">
    <property type="term" value="C:Noc4p-Nop14p complex"/>
    <property type="evidence" value="ECO:0007669"/>
    <property type="project" value="TreeGrafter"/>
</dbReference>
<dbReference type="PANTHER" id="PTHR23183:SF0">
    <property type="entry name" value="NUCLEOLAR PROTEIN 14"/>
    <property type="match status" value="1"/>
</dbReference>
<name>G3PW45_GASAC</name>
<dbReference type="InParanoid" id="G3PW45"/>
<evidence type="ECO:0000256" key="4">
    <source>
        <dbReference type="ARBA" id="ARBA00022552"/>
    </source>
</evidence>
<keyword evidence="3" id="KW-0690">Ribosome biogenesis</keyword>
<dbReference type="GeneTree" id="ENSGT00390000017459"/>
<keyword evidence="5" id="KW-0539">Nucleus</keyword>
<dbReference type="PANTHER" id="PTHR23183">
    <property type="entry name" value="NOP14"/>
    <property type="match status" value="1"/>
</dbReference>
<proteinExistence type="inferred from homology"/>